<evidence type="ECO:0000256" key="8">
    <source>
        <dbReference type="PROSITE-ProRule" id="PRU00042"/>
    </source>
</evidence>
<evidence type="ECO:0000256" key="3">
    <source>
        <dbReference type="ARBA" id="ARBA00022771"/>
    </source>
</evidence>
<feature type="domain" description="C2H2-type" evidence="10">
    <location>
        <begin position="102"/>
        <end position="132"/>
    </location>
</feature>
<dbReference type="PANTHER" id="PTHR46179">
    <property type="entry name" value="ZINC FINGER PROTEIN"/>
    <property type="match status" value="1"/>
</dbReference>
<evidence type="ECO:0000256" key="1">
    <source>
        <dbReference type="ARBA" id="ARBA00004123"/>
    </source>
</evidence>
<dbReference type="GO" id="GO:0008270">
    <property type="term" value="F:zinc ion binding"/>
    <property type="evidence" value="ECO:0007669"/>
    <property type="project" value="UniProtKB-KW"/>
</dbReference>
<feature type="domain" description="C2H2-type" evidence="10">
    <location>
        <begin position="365"/>
        <end position="393"/>
    </location>
</feature>
<dbReference type="OrthoDB" id="4748970at2759"/>
<evidence type="ECO:0000256" key="2">
    <source>
        <dbReference type="ARBA" id="ARBA00022723"/>
    </source>
</evidence>
<feature type="domain" description="C2H2-type" evidence="10">
    <location>
        <begin position="164"/>
        <end position="195"/>
    </location>
</feature>
<dbReference type="PANTHER" id="PTHR46179:SF13">
    <property type="entry name" value="C2H2-TYPE DOMAIN-CONTAINING PROTEIN"/>
    <property type="match status" value="1"/>
</dbReference>
<dbReference type="PROSITE" id="PS00028">
    <property type="entry name" value="ZINC_FINGER_C2H2_1"/>
    <property type="match status" value="5"/>
</dbReference>
<accession>A0A6A6WRX9</accession>
<dbReference type="PROSITE" id="PS50157">
    <property type="entry name" value="ZINC_FINGER_C2H2_2"/>
    <property type="match status" value="8"/>
</dbReference>
<keyword evidence="2" id="KW-0479">Metal-binding</keyword>
<evidence type="ECO:0000313" key="12">
    <source>
        <dbReference type="Proteomes" id="UP000799757"/>
    </source>
</evidence>
<evidence type="ECO:0000256" key="7">
    <source>
        <dbReference type="ARBA" id="ARBA00023242"/>
    </source>
</evidence>
<dbReference type="InterPro" id="IPR013087">
    <property type="entry name" value="Znf_C2H2_type"/>
</dbReference>
<dbReference type="GO" id="GO:0005634">
    <property type="term" value="C:nucleus"/>
    <property type="evidence" value="ECO:0007669"/>
    <property type="project" value="UniProtKB-SubCell"/>
</dbReference>
<evidence type="ECO:0000256" key="6">
    <source>
        <dbReference type="ARBA" id="ARBA00023163"/>
    </source>
</evidence>
<gene>
    <name evidence="11" type="ORF">K505DRAFT_289305</name>
</gene>
<feature type="domain" description="C2H2-type" evidence="10">
    <location>
        <begin position="136"/>
        <end position="165"/>
    </location>
</feature>
<feature type="domain" description="C2H2-type" evidence="10">
    <location>
        <begin position="196"/>
        <end position="232"/>
    </location>
</feature>
<evidence type="ECO:0000256" key="9">
    <source>
        <dbReference type="SAM" id="MobiDB-lite"/>
    </source>
</evidence>
<dbReference type="EMBL" id="MU002424">
    <property type="protein sequence ID" value="KAF2786678.1"/>
    <property type="molecule type" value="Genomic_DNA"/>
</dbReference>
<evidence type="ECO:0000259" key="10">
    <source>
        <dbReference type="PROSITE" id="PS50157"/>
    </source>
</evidence>
<dbReference type="Proteomes" id="UP000799757">
    <property type="component" value="Unassembled WGS sequence"/>
</dbReference>
<feature type="domain" description="C2H2-type" evidence="10">
    <location>
        <begin position="284"/>
        <end position="312"/>
    </location>
</feature>
<reference evidence="11" key="1">
    <citation type="journal article" date="2020" name="Stud. Mycol.">
        <title>101 Dothideomycetes genomes: a test case for predicting lifestyles and emergence of pathogens.</title>
        <authorList>
            <person name="Haridas S."/>
            <person name="Albert R."/>
            <person name="Binder M."/>
            <person name="Bloem J."/>
            <person name="Labutti K."/>
            <person name="Salamov A."/>
            <person name="Andreopoulos B."/>
            <person name="Baker S."/>
            <person name="Barry K."/>
            <person name="Bills G."/>
            <person name="Bluhm B."/>
            <person name="Cannon C."/>
            <person name="Castanera R."/>
            <person name="Culley D."/>
            <person name="Daum C."/>
            <person name="Ezra D."/>
            <person name="Gonzalez J."/>
            <person name="Henrissat B."/>
            <person name="Kuo A."/>
            <person name="Liang C."/>
            <person name="Lipzen A."/>
            <person name="Lutzoni F."/>
            <person name="Magnuson J."/>
            <person name="Mondo S."/>
            <person name="Nolan M."/>
            <person name="Ohm R."/>
            <person name="Pangilinan J."/>
            <person name="Park H.-J."/>
            <person name="Ramirez L."/>
            <person name="Alfaro M."/>
            <person name="Sun H."/>
            <person name="Tritt A."/>
            <person name="Yoshinaga Y."/>
            <person name="Zwiers L.-H."/>
            <person name="Turgeon B."/>
            <person name="Goodwin S."/>
            <person name="Spatafora J."/>
            <person name="Crous P."/>
            <person name="Grigoriev I."/>
        </authorList>
    </citation>
    <scope>NUCLEOTIDE SEQUENCE</scope>
    <source>
        <strain evidence="11">CBS 109.77</strain>
    </source>
</reference>
<keyword evidence="5" id="KW-0805">Transcription regulation</keyword>
<dbReference type="AlphaFoldDB" id="A0A6A6WRX9"/>
<evidence type="ECO:0000256" key="4">
    <source>
        <dbReference type="ARBA" id="ARBA00022833"/>
    </source>
</evidence>
<organism evidence="11 12">
    <name type="scientific">Melanomma pulvis-pyrius CBS 109.77</name>
    <dbReference type="NCBI Taxonomy" id="1314802"/>
    <lineage>
        <taxon>Eukaryota</taxon>
        <taxon>Fungi</taxon>
        <taxon>Dikarya</taxon>
        <taxon>Ascomycota</taxon>
        <taxon>Pezizomycotina</taxon>
        <taxon>Dothideomycetes</taxon>
        <taxon>Pleosporomycetidae</taxon>
        <taxon>Pleosporales</taxon>
        <taxon>Melanommataceae</taxon>
        <taxon>Melanomma</taxon>
    </lineage>
</organism>
<keyword evidence="4" id="KW-0862">Zinc</keyword>
<dbReference type="Pfam" id="PF00096">
    <property type="entry name" value="zf-C2H2"/>
    <property type="match status" value="4"/>
</dbReference>
<comment type="subcellular location">
    <subcellularLocation>
        <location evidence="1">Nucleus</location>
    </subcellularLocation>
</comment>
<dbReference type="GO" id="GO:0006357">
    <property type="term" value="P:regulation of transcription by RNA polymerase II"/>
    <property type="evidence" value="ECO:0007669"/>
    <property type="project" value="TreeGrafter"/>
</dbReference>
<protein>
    <recommendedName>
        <fullName evidence="10">C2H2-type domain-containing protein</fullName>
    </recommendedName>
</protein>
<dbReference type="SUPFAM" id="SSF57667">
    <property type="entry name" value="beta-beta-alpha zinc fingers"/>
    <property type="match status" value="2"/>
</dbReference>
<keyword evidence="12" id="KW-1185">Reference proteome</keyword>
<feature type="domain" description="C2H2-type" evidence="10">
    <location>
        <begin position="72"/>
        <end position="101"/>
    </location>
</feature>
<keyword evidence="7" id="KW-0539">Nucleus</keyword>
<keyword evidence="3 8" id="KW-0863">Zinc-finger</keyword>
<dbReference type="InterPro" id="IPR036236">
    <property type="entry name" value="Znf_C2H2_sf"/>
</dbReference>
<dbReference type="SMART" id="SM00355">
    <property type="entry name" value="ZnF_C2H2"/>
    <property type="match status" value="9"/>
</dbReference>
<evidence type="ECO:0000313" key="11">
    <source>
        <dbReference type="EMBL" id="KAF2786678.1"/>
    </source>
</evidence>
<sequence length="568" mass="64667">MALKRKATGAGSSLSQKKFRRGIEDEEEPQANDVLDEGFISDSSGYCDDPVVLFTDTGAKRAESEARRQWNYICDFDGCGQRFNRPCRLDTHMRSHTKERPFSCHHNGCNKTFPRKDHLQRHLKNAHPEAEIERGYVCDWEGCGKKFTSNGRLHRHKDVHESKFYCTGYPPCNEHFRKEKTLEAHIKAQHLEIKPYPCTYVDEETGERCSKGYETEGALRRHVGKAHTEEKDEGRHFCMICILPGSEFETLQTETGDVVTIPKEPLSFTSKEELLVHSRERHPPICPQCGVMFGNSFNLKTHLETMHANPEDQPQYPCPKPNCEKVFNRHHNLNVHIRCVHEQKAQFFCTIGCLKNSKHPDLSNWDGSNACGAAFKAKSSLDQHIRTHHLELPNRKAMRKKAKASKAAPEPSMLTLLTGVGYEKGRNVLCLVHDCEYRFFMDRDLRRHLRATHKWTDEHIEEKILEREALAGGQFWIGGLEEPMFDSAETSIPQTPAPYYMDPALQQNPDAYKGIDPQLQLGSLDNPLDWSIFGGDAEEAEMDQAMGLGGFPSIDVHNGLVLDFLGPN</sequence>
<name>A0A6A6WRX9_9PLEO</name>
<feature type="domain" description="C2H2-type" evidence="10">
    <location>
        <begin position="316"/>
        <end position="346"/>
    </location>
</feature>
<keyword evidence="6" id="KW-0804">Transcription</keyword>
<dbReference type="Gene3D" id="3.30.160.60">
    <property type="entry name" value="Classic Zinc Finger"/>
    <property type="match status" value="6"/>
</dbReference>
<dbReference type="InterPro" id="IPR051061">
    <property type="entry name" value="Zinc_finger_trans_reg"/>
</dbReference>
<evidence type="ECO:0000256" key="5">
    <source>
        <dbReference type="ARBA" id="ARBA00023015"/>
    </source>
</evidence>
<feature type="region of interest" description="Disordered" evidence="9">
    <location>
        <begin position="1"/>
        <end position="32"/>
    </location>
</feature>
<proteinExistence type="predicted"/>